<dbReference type="CTD" id="36732"/>
<dbReference type="InterPro" id="IPR011989">
    <property type="entry name" value="ARM-like"/>
</dbReference>
<evidence type="ECO:0000313" key="6">
    <source>
        <dbReference type="Proteomes" id="UP000515204"/>
    </source>
</evidence>
<keyword evidence="3" id="KW-0813">Transport</keyword>
<evidence type="ECO:0000313" key="7">
    <source>
        <dbReference type="RefSeq" id="XP_014473322.1"/>
    </source>
</evidence>
<evidence type="ECO:0000259" key="5">
    <source>
        <dbReference type="PROSITE" id="PS50166"/>
    </source>
</evidence>
<reference evidence="7 8" key="1">
    <citation type="submission" date="2025-04" db="UniProtKB">
        <authorList>
            <consortium name="RefSeq"/>
        </authorList>
    </citation>
    <scope>IDENTIFICATION</scope>
</reference>
<proteinExistence type="inferred from homology"/>
<sequence length="973" mass="110941">MDARVIEVLQQAVSQDPNILKSAEQTLKQWETQQGFYIALYNVLSNHSLGIEVRWMAIVYLKIGVEKYWRVNAPNAIRPDEKEFLRQHLLTIAEPMNPLAVQLAVLIAKIGRLDYPREWGTLIPTLLEVIRREGSVTQRQALLTLLHVVKGLASKRLTEAQKVFRELAGSTFNFILTMWNTFTESFLILASNGADIREIEEALEKALLLLKILRKLTVHGFTKPSESQDAMLFLNIIFERAKATLECRKTLESRGIQTDTCEKFIIHLTKVLMGVLETYPNCYVELIPTTLEFSVFYCFTEAGQALAFEKFVIQCLNLVKIILTTTYYRPTKITEETKNPITLRANQLKEEFFTPDTLKEICSRLVTHYFLLTPTDLELWDAEPENFAIDDGGGESWKYSLRPCTECAFMTIFHNFRDVLSSVLVDLMRQHHQPVDPNNLHAILVKDAVYRAVGLAAFDLYDEVNFDQWFSTTLKEELKIRNNNYRIIRRRVCWLIGQWTSIKLSAELRPDVYMLMVEALSPTEDMGVRLAASDALKKAIDDFQFNPEEFAIFLEPAFSLLFTLLKEVNECDTKMRVLFVLSFIIERVGSKIKPYVAALSTYLPVLWQQSEIFNMLRCAIVSTLIHLEKALGSDSVILEPLVVNVVALSCDVNQEGHVYLLEDGLELWLSLLENAPAPTPGILGLFRNMPALFDQSADNLRLCLYITQAYVLLSPQDFFTQWGSVVVEILKDLLSDLRSDGLVMAMKVFETCLRASPQQGAELIKPVLLKIFETVYDGDVYPMVMTMYLSIVARVLLVSRDIFVQVISDLARSKGNDMREEAVLSKILHVWLSGMALVSQHERSKLLALALCSLLGGNYSPTVFEHFSHIMAMVVEALHDITKVDDMGYAFDSLLIGDQPSPSQYEEVDYDTEHTQRQKKLAFTDPVHNVSLKDTVQHQLIALRRMVGDNQFDQLMLTLTPETDEQLKDYISL</sequence>
<dbReference type="Pfam" id="PF03810">
    <property type="entry name" value="IBN_N"/>
    <property type="match status" value="1"/>
</dbReference>
<dbReference type="RefSeq" id="XP_014473322.1">
    <property type="nucleotide sequence ID" value="XM_014617836.1"/>
</dbReference>
<dbReference type="GO" id="GO:0005829">
    <property type="term" value="C:cytosol"/>
    <property type="evidence" value="ECO:0007669"/>
    <property type="project" value="TreeGrafter"/>
</dbReference>
<comment type="subcellular location">
    <subcellularLocation>
        <location evidence="1">Nucleus</location>
    </subcellularLocation>
</comment>
<dbReference type="PANTHER" id="PTHR10997:SF7">
    <property type="entry name" value="IMPORTIN-11"/>
    <property type="match status" value="1"/>
</dbReference>
<dbReference type="InterPro" id="IPR001494">
    <property type="entry name" value="Importin-beta_N"/>
</dbReference>
<keyword evidence="4" id="KW-0539">Nucleus</keyword>
<dbReference type="GO" id="GO:0005635">
    <property type="term" value="C:nuclear envelope"/>
    <property type="evidence" value="ECO:0007669"/>
    <property type="project" value="TreeGrafter"/>
</dbReference>
<dbReference type="Proteomes" id="UP000515204">
    <property type="component" value="Unplaced"/>
</dbReference>
<dbReference type="InterPro" id="IPR058669">
    <property type="entry name" value="TPR_IPO7/11-like"/>
</dbReference>
<evidence type="ECO:0000256" key="3">
    <source>
        <dbReference type="ARBA" id="ARBA00022448"/>
    </source>
</evidence>
<dbReference type="InterPro" id="IPR016024">
    <property type="entry name" value="ARM-type_fold"/>
</dbReference>
<accession>A0A6P3X500</accession>
<dbReference type="GeneID" id="106743717"/>
<comment type="similarity">
    <text evidence="2">Belongs to the importin beta family.</text>
</comment>
<dbReference type="AlphaFoldDB" id="A0A6P3X500"/>
<dbReference type="KEGG" id="dqu:106743717"/>
<feature type="domain" description="Importin N-terminal" evidence="5">
    <location>
        <begin position="23"/>
        <end position="95"/>
    </location>
</feature>
<evidence type="ECO:0000313" key="8">
    <source>
        <dbReference type="RefSeq" id="XP_014473323.1"/>
    </source>
</evidence>
<dbReference type="PROSITE" id="PS50166">
    <property type="entry name" value="IMPORTIN_B_NT"/>
    <property type="match status" value="1"/>
</dbReference>
<dbReference type="SUPFAM" id="SSF48371">
    <property type="entry name" value="ARM repeat"/>
    <property type="match status" value="1"/>
</dbReference>
<dbReference type="RefSeq" id="XP_014473323.1">
    <property type="nucleotide sequence ID" value="XM_014617837.1"/>
</dbReference>
<organism evidence="6 7">
    <name type="scientific">Dinoponera quadriceps</name>
    <name type="common">South American ant</name>
    <dbReference type="NCBI Taxonomy" id="609295"/>
    <lineage>
        <taxon>Eukaryota</taxon>
        <taxon>Metazoa</taxon>
        <taxon>Ecdysozoa</taxon>
        <taxon>Arthropoda</taxon>
        <taxon>Hexapoda</taxon>
        <taxon>Insecta</taxon>
        <taxon>Pterygota</taxon>
        <taxon>Neoptera</taxon>
        <taxon>Endopterygota</taxon>
        <taxon>Hymenoptera</taxon>
        <taxon>Apocrita</taxon>
        <taxon>Aculeata</taxon>
        <taxon>Formicoidea</taxon>
        <taxon>Formicidae</taxon>
        <taxon>Ponerinae</taxon>
        <taxon>Ponerini</taxon>
        <taxon>Dinoponera</taxon>
    </lineage>
</organism>
<dbReference type="SMART" id="SM00913">
    <property type="entry name" value="IBN_N"/>
    <property type="match status" value="1"/>
</dbReference>
<dbReference type="OrthoDB" id="361693at2759"/>
<evidence type="ECO:0000256" key="2">
    <source>
        <dbReference type="ARBA" id="ARBA00007991"/>
    </source>
</evidence>
<keyword evidence="6" id="KW-1185">Reference proteome</keyword>
<dbReference type="Pfam" id="PF25758">
    <property type="entry name" value="TPR_IPO11"/>
    <property type="match status" value="1"/>
</dbReference>
<dbReference type="PANTHER" id="PTHR10997">
    <property type="entry name" value="IMPORTIN-7, 8, 11"/>
    <property type="match status" value="1"/>
</dbReference>
<name>A0A6P3X500_DINQU</name>
<dbReference type="GO" id="GO:0031267">
    <property type="term" value="F:small GTPase binding"/>
    <property type="evidence" value="ECO:0007669"/>
    <property type="project" value="InterPro"/>
</dbReference>
<dbReference type="GO" id="GO:0006606">
    <property type="term" value="P:protein import into nucleus"/>
    <property type="evidence" value="ECO:0007669"/>
    <property type="project" value="TreeGrafter"/>
</dbReference>
<dbReference type="Gene3D" id="1.25.10.10">
    <property type="entry name" value="Leucine-rich Repeat Variant"/>
    <property type="match status" value="1"/>
</dbReference>
<gene>
    <name evidence="7 8" type="primary">LOC106743717</name>
</gene>
<evidence type="ECO:0000256" key="1">
    <source>
        <dbReference type="ARBA" id="ARBA00004123"/>
    </source>
</evidence>
<evidence type="ECO:0000256" key="4">
    <source>
        <dbReference type="ARBA" id="ARBA00023242"/>
    </source>
</evidence>
<protein>
    <submittedName>
        <fullName evidence="7 8">Importin-11</fullName>
    </submittedName>
</protein>